<keyword evidence="7" id="KW-1185">Reference proteome</keyword>
<comment type="pathway">
    <text evidence="4">Amino-acid biosynthesis; D-alanine biosynthesis; D-alanine from L-alanine: step 1/1.</text>
</comment>
<dbReference type="Proteomes" id="UP000198512">
    <property type="component" value="Unassembled WGS sequence"/>
</dbReference>
<dbReference type="InterPro" id="IPR029066">
    <property type="entry name" value="PLP-binding_barrel"/>
</dbReference>
<feature type="binding site" evidence="4">
    <location>
        <position position="302"/>
    </location>
    <ligand>
        <name>substrate</name>
    </ligand>
</feature>
<dbReference type="SUPFAM" id="SSF51419">
    <property type="entry name" value="PLP-binding barrel"/>
    <property type="match status" value="1"/>
</dbReference>
<dbReference type="PANTHER" id="PTHR30511:SF0">
    <property type="entry name" value="ALANINE RACEMASE, CATABOLIC-RELATED"/>
    <property type="match status" value="1"/>
</dbReference>
<dbReference type="HAMAP" id="MF_01201">
    <property type="entry name" value="Ala_racemase"/>
    <property type="match status" value="1"/>
</dbReference>
<gene>
    <name evidence="6" type="ORF">SAMN05216600_110106</name>
</gene>
<dbReference type="SUPFAM" id="SSF50621">
    <property type="entry name" value="Alanine racemase C-terminal domain-like"/>
    <property type="match status" value="1"/>
</dbReference>
<sequence length="358" mass="38040">MRPLLATLDLAAIRHNHALVQRCAPGRGVFAVVAANAYGHGLAEVVTGLHDQADGFAVASLDEAAQVRALHAGARILLQGGCFTAQEYRLAVQLRLDVVLHAEWQAEQLLETELARPLDIWLALDSGVHQLGFSAAALRDWYARLQGSPAVASLNLLSELSCAGLRNHPLTEAQVEAFAELLDLPFAARTLADSAATLLLPAAHLDWLRPGLMLYGASPFADLSAAELGLRPAMQLQAQIIACREVACGESLGPDGAWTAPRPSRIATVSCGYGDGYPAQAASGTPAWLRGQRVSLVGRVGMDVLSLDVTQLPDVQIGDTVQLWGPQLPVEEVARAVGSDPRALLSQLTARVARRYLA</sequence>
<dbReference type="EC" id="5.1.1.1" evidence="4"/>
<evidence type="ECO:0000256" key="4">
    <source>
        <dbReference type="HAMAP-Rule" id="MF_01201"/>
    </source>
</evidence>
<accession>A0ABY1BGR3</accession>
<dbReference type="PRINTS" id="PR00992">
    <property type="entry name" value="ALARACEMASE"/>
</dbReference>
<evidence type="ECO:0000256" key="1">
    <source>
        <dbReference type="ARBA" id="ARBA00001933"/>
    </source>
</evidence>
<protein>
    <recommendedName>
        <fullName evidence="4">Alanine racemase</fullName>
        <ecNumber evidence="4">5.1.1.1</ecNumber>
    </recommendedName>
</protein>
<dbReference type="Gene3D" id="3.20.20.10">
    <property type="entry name" value="Alanine racemase"/>
    <property type="match status" value="1"/>
</dbReference>
<dbReference type="Gene3D" id="2.40.37.10">
    <property type="entry name" value="Lyase, Ornithine Decarboxylase, Chain A, domain 1"/>
    <property type="match status" value="1"/>
</dbReference>
<evidence type="ECO:0000259" key="5">
    <source>
        <dbReference type="SMART" id="SM01005"/>
    </source>
</evidence>
<proteinExistence type="inferred from homology"/>
<comment type="similarity">
    <text evidence="4">Belongs to the alanine racemase family.</text>
</comment>
<evidence type="ECO:0000256" key="3">
    <source>
        <dbReference type="ARBA" id="ARBA00023235"/>
    </source>
</evidence>
<dbReference type="Pfam" id="PF01168">
    <property type="entry name" value="Ala_racemase_N"/>
    <property type="match status" value="1"/>
</dbReference>
<evidence type="ECO:0000313" key="7">
    <source>
        <dbReference type="Proteomes" id="UP000198512"/>
    </source>
</evidence>
<dbReference type="SMART" id="SM01005">
    <property type="entry name" value="Ala_racemase_C"/>
    <property type="match status" value="1"/>
</dbReference>
<dbReference type="InterPro" id="IPR000821">
    <property type="entry name" value="Ala_racemase"/>
</dbReference>
<dbReference type="InterPro" id="IPR009006">
    <property type="entry name" value="Ala_racemase/Decarboxylase_C"/>
</dbReference>
<comment type="caution">
    <text evidence="4">Lacks conserved residue(s) required for the propagation of feature annotation.</text>
</comment>
<evidence type="ECO:0000256" key="2">
    <source>
        <dbReference type="ARBA" id="ARBA00022898"/>
    </source>
</evidence>
<dbReference type="Pfam" id="PF00842">
    <property type="entry name" value="Ala_racemase_C"/>
    <property type="match status" value="1"/>
</dbReference>
<comment type="function">
    <text evidence="4">Catalyzes the interconversion of L-alanine and D-alanine. May also act on other amino acids.</text>
</comment>
<dbReference type="InterPro" id="IPR011079">
    <property type="entry name" value="Ala_racemase_C"/>
</dbReference>
<name>A0ABY1BGR3_9PSED</name>
<keyword evidence="2 4" id="KW-0663">Pyridoxal phosphate</keyword>
<dbReference type="NCBIfam" id="TIGR00492">
    <property type="entry name" value="alr"/>
    <property type="match status" value="1"/>
</dbReference>
<feature type="domain" description="Alanine racemase C-terminal" evidence="5">
    <location>
        <begin position="233"/>
        <end position="357"/>
    </location>
</feature>
<organism evidence="6 7">
    <name type="scientific">Pseudomonas cuatrocienegasensis</name>
    <dbReference type="NCBI Taxonomy" id="543360"/>
    <lineage>
        <taxon>Bacteria</taxon>
        <taxon>Pseudomonadati</taxon>
        <taxon>Pseudomonadota</taxon>
        <taxon>Gammaproteobacteria</taxon>
        <taxon>Pseudomonadales</taxon>
        <taxon>Pseudomonadaceae</taxon>
        <taxon>Pseudomonas</taxon>
    </lineage>
</organism>
<dbReference type="EMBL" id="FOFP01000010">
    <property type="protein sequence ID" value="SEQ82586.1"/>
    <property type="molecule type" value="Genomic_DNA"/>
</dbReference>
<comment type="cofactor">
    <cofactor evidence="1 4">
        <name>pyridoxal 5'-phosphate</name>
        <dbReference type="ChEBI" id="CHEBI:597326"/>
    </cofactor>
</comment>
<dbReference type="InterPro" id="IPR001608">
    <property type="entry name" value="Ala_racemase_N"/>
</dbReference>
<comment type="catalytic activity">
    <reaction evidence="4">
        <text>L-alanine = D-alanine</text>
        <dbReference type="Rhea" id="RHEA:20249"/>
        <dbReference type="ChEBI" id="CHEBI:57416"/>
        <dbReference type="ChEBI" id="CHEBI:57972"/>
        <dbReference type="EC" id="5.1.1.1"/>
    </reaction>
</comment>
<comment type="caution">
    <text evidence="6">The sequence shown here is derived from an EMBL/GenBank/DDBJ whole genome shotgun (WGS) entry which is preliminary data.</text>
</comment>
<dbReference type="RefSeq" id="WP_069519633.1">
    <property type="nucleotide sequence ID" value="NZ_FOFP01000010.1"/>
</dbReference>
<reference evidence="6 7" key="1">
    <citation type="submission" date="2016-10" db="EMBL/GenBank/DDBJ databases">
        <authorList>
            <person name="Varghese N."/>
            <person name="Submissions S."/>
        </authorList>
    </citation>
    <scope>NUCLEOTIDE SEQUENCE [LARGE SCALE GENOMIC DNA]</scope>
    <source>
        <strain evidence="6 7">CIP 109853</strain>
    </source>
</reference>
<keyword evidence="3 4" id="KW-0413">Isomerase</keyword>
<dbReference type="PANTHER" id="PTHR30511">
    <property type="entry name" value="ALANINE RACEMASE"/>
    <property type="match status" value="1"/>
</dbReference>
<evidence type="ECO:0000313" key="6">
    <source>
        <dbReference type="EMBL" id="SEQ82586.1"/>
    </source>
</evidence>